<protein>
    <recommendedName>
        <fullName evidence="11">Prolactin</fullName>
    </recommendedName>
</protein>
<name>A0ABD0XN39_UMBPY</name>
<evidence type="ECO:0000256" key="6">
    <source>
        <dbReference type="ARBA" id="ARBA00023157"/>
    </source>
</evidence>
<comment type="subcellular location">
    <subcellularLocation>
        <location evidence="1 7">Secreted</location>
    </subcellularLocation>
</comment>
<evidence type="ECO:0000256" key="3">
    <source>
        <dbReference type="ARBA" id="ARBA00022525"/>
    </source>
</evidence>
<keyword evidence="10" id="KW-1185">Reference proteome</keyword>
<evidence type="ECO:0000313" key="10">
    <source>
        <dbReference type="Proteomes" id="UP001557470"/>
    </source>
</evidence>
<gene>
    <name evidence="9" type="ORF">UPYG_G00110520</name>
</gene>
<dbReference type="PANTHER" id="PTHR11417">
    <property type="entry name" value="SOMATOTROPIN,PROLACTIN"/>
    <property type="match status" value="1"/>
</dbReference>
<keyword evidence="3" id="KW-0964">Secreted</keyword>
<accession>A0ABD0XN39</accession>
<comment type="similarity">
    <text evidence="2 7">Belongs to the somatotropin/prolactin family.</text>
</comment>
<evidence type="ECO:0000256" key="5">
    <source>
        <dbReference type="ARBA" id="ARBA00022729"/>
    </source>
</evidence>
<dbReference type="PANTHER" id="PTHR11417:SF5">
    <property type="entry name" value="PROLACTIN"/>
    <property type="match status" value="1"/>
</dbReference>
<dbReference type="InterPro" id="IPR009079">
    <property type="entry name" value="4_helix_cytokine-like_core"/>
</dbReference>
<feature type="signal peptide" evidence="8">
    <location>
        <begin position="1"/>
        <end position="19"/>
    </location>
</feature>
<dbReference type="PRINTS" id="PR00836">
    <property type="entry name" value="SOMATOTROPIN"/>
</dbReference>
<dbReference type="EMBL" id="JAGEUA010000003">
    <property type="protein sequence ID" value="KAL0993611.1"/>
    <property type="molecule type" value="Genomic_DNA"/>
</dbReference>
<evidence type="ECO:0008006" key="11">
    <source>
        <dbReference type="Google" id="ProtNLM"/>
    </source>
</evidence>
<dbReference type="Gene3D" id="1.20.1250.10">
    <property type="match status" value="1"/>
</dbReference>
<sequence length="206" mass="23264">MKNTTTQSIVFCLVVSCQAIDLNELMERAAQRSDKLHALSTSLTKDLDSHFPPMGRVMMPRPDMCHTSSLQTPRDKEQALSVSENDLISLARSLLRAWNDPLVLLSSEAPTLPHPSNNDISNKIRELQDYSNSLGEGLDVLVNKMGPSSKYISLMPFSGGDLRQDKNSRLINFHFLMSCFRRDSHKIDNFLKVLRCRATKNRPETC</sequence>
<evidence type="ECO:0000313" key="9">
    <source>
        <dbReference type="EMBL" id="KAL0993611.1"/>
    </source>
</evidence>
<evidence type="ECO:0000256" key="4">
    <source>
        <dbReference type="ARBA" id="ARBA00022702"/>
    </source>
</evidence>
<dbReference type="AlphaFoldDB" id="A0ABD0XN39"/>
<evidence type="ECO:0000256" key="1">
    <source>
        <dbReference type="ARBA" id="ARBA00004613"/>
    </source>
</evidence>
<dbReference type="GO" id="GO:0005179">
    <property type="term" value="F:hormone activity"/>
    <property type="evidence" value="ECO:0007669"/>
    <property type="project" value="UniProtKB-KW"/>
</dbReference>
<evidence type="ECO:0000256" key="2">
    <source>
        <dbReference type="ARBA" id="ARBA00008474"/>
    </source>
</evidence>
<dbReference type="InterPro" id="IPR018116">
    <property type="entry name" value="Somatotropin_CS"/>
</dbReference>
<reference evidence="9 10" key="1">
    <citation type="submission" date="2024-06" db="EMBL/GenBank/DDBJ databases">
        <authorList>
            <person name="Pan Q."/>
            <person name="Wen M."/>
            <person name="Jouanno E."/>
            <person name="Zahm M."/>
            <person name="Klopp C."/>
            <person name="Cabau C."/>
            <person name="Louis A."/>
            <person name="Berthelot C."/>
            <person name="Parey E."/>
            <person name="Roest Crollius H."/>
            <person name="Montfort J."/>
            <person name="Robinson-Rechavi M."/>
            <person name="Bouchez O."/>
            <person name="Lampietro C."/>
            <person name="Lopez Roques C."/>
            <person name="Donnadieu C."/>
            <person name="Postlethwait J."/>
            <person name="Bobe J."/>
            <person name="Verreycken H."/>
            <person name="Guiguen Y."/>
        </authorList>
    </citation>
    <scope>NUCLEOTIDE SEQUENCE [LARGE SCALE GENOMIC DNA]</scope>
    <source>
        <strain evidence="9">Up_M1</strain>
        <tissue evidence="9">Testis</tissue>
    </source>
</reference>
<dbReference type="SUPFAM" id="SSF47266">
    <property type="entry name" value="4-helical cytokines"/>
    <property type="match status" value="1"/>
</dbReference>
<dbReference type="Proteomes" id="UP001557470">
    <property type="component" value="Unassembled WGS sequence"/>
</dbReference>
<proteinExistence type="inferred from homology"/>
<dbReference type="InterPro" id="IPR001400">
    <property type="entry name" value="Somatotropin/Prolactin"/>
</dbReference>
<dbReference type="PROSITE" id="PS00266">
    <property type="entry name" value="SOMATOTROPIN_1"/>
    <property type="match status" value="1"/>
</dbReference>
<evidence type="ECO:0000256" key="7">
    <source>
        <dbReference type="RuleBase" id="RU003618"/>
    </source>
</evidence>
<evidence type="ECO:0000256" key="8">
    <source>
        <dbReference type="SAM" id="SignalP"/>
    </source>
</evidence>
<feature type="chain" id="PRO_5044816535" description="Prolactin" evidence="8">
    <location>
        <begin position="20"/>
        <end position="206"/>
    </location>
</feature>
<dbReference type="PROSITE" id="PS51257">
    <property type="entry name" value="PROKAR_LIPOPROTEIN"/>
    <property type="match status" value="1"/>
</dbReference>
<dbReference type="PROSITE" id="PS00338">
    <property type="entry name" value="SOMATOTROPIN_2"/>
    <property type="match status" value="1"/>
</dbReference>
<dbReference type="FunFam" id="1.20.1250.10:FF:000037">
    <property type="entry name" value="Prolactin"/>
    <property type="match status" value="1"/>
</dbReference>
<comment type="caution">
    <text evidence="9">The sequence shown here is derived from an EMBL/GenBank/DDBJ whole genome shotgun (WGS) entry which is preliminary data.</text>
</comment>
<dbReference type="Pfam" id="PF00103">
    <property type="entry name" value="Hormone_1"/>
    <property type="match status" value="1"/>
</dbReference>
<keyword evidence="5 8" id="KW-0732">Signal</keyword>
<dbReference type="GO" id="GO:0005576">
    <property type="term" value="C:extracellular region"/>
    <property type="evidence" value="ECO:0007669"/>
    <property type="project" value="UniProtKB-SubCell"/>
</dbReference>
<keyword evidence="6" id="KW-1015">Disulfide bond</keyword>
<keyword evidence="4 7" id="KW-0372">Hormone</keyword>
<organism evidence="9 10">
    <name type="scientific">Umbra pygmaea</name>
    <name type="common">Eastern mudminnow</name>
    <dbReference type="NCBI Taxonomy" id="75934"/>
    <lineage>
        <taxon>Eukaryota</taxon>
        <taxon>Metazoa</taxon>
        <taxon>Chordata</taxon>
        <taxon>Craniata</taxon>
        <taxon>Vertebrata</taxon>
        <taxon>Euteleostomi</taxon>
        <taxon>Actinopterygii</taxon>
        <taxon>Neopterygii</taxon>
        <taxon>Teleostei</taxon>
        <taxon>Protacanthopterygii</taxon>
        <taxon>Esociformes</taxon>
        <taxon>Umbridae</taxon>
        <taxon>Umbra</taxon>
    </lineage>
</organism>